<dbReference type="Proteomes" id="UP000345637">
    <property type="component" value="Unassembled WGS sequence"/>
</dbReference>
<evidence type="ECO:0000313" key="1">
    <source>
        <dbReference type="EMBL" id="VFS83693.1"/>
    </source>
</evidence>
<dbReference type="EMBL" id="CAADJE010000027">
    <property type="protein sequence ID" value="VFS83693.1"/>
    <property type="molecule type" value="Genomic_DNA"/>
</dbReference>
<name>A0A485CGE7_RAOPL</name>
<reference evidence="1 2" key="1">
    <citation type="submission" date="2019-03" db="EMBL/GenBank/DDBJ databases">
        <authorList>
            <consortium name="Pathogen Informatics"/>
        </authorList>
    </citation>
    <scope>NUCLEOTIDE SEQUENCE [LARGE SCALE GENOMIC DNA]</scope>
    <source>
        <strain evidence="1 2">NCTC12998</strain>
    </source>
</reference>
<dbReference type="AlphaFoldDB" id="A0A485CGE7"/>
<proteinExistence type="predicted"/>
<sequence length="100" mass="10971">MSHTAQLPGIGFENIQAPGNCGGDIRSEELGDLDNIVKRFAALQTLRHARQQFPNRPVGIPLLLKTLTRQAIFAENTDRLGHIANLIDLRELGGFDGIIL</sequence>
<protein>
    <submittedName>
        <fullName evidence="1">Uncharacterized protein</fullName>
    </submittedName>
</protein>
<evidence type="ECO:0000313" key="2">
    <source>
        <dbReference type="Proteomes" id="UP000345637"/>
    </source>
</evidence>
<accession>A0A485CGE7</accession>
<gene>
    <name evidence="1" type="ORF">NCTC12998_05791</name>
</gene>
<organism evidence="1 2">
    <name type="scientific">Raoultella planticola</name>
    <name type="common">Klebsiella planticola</name>
    <dbReference type="NCBI Taxonomy" id="575"/>
    <lineage>
        <taxon>Bacteria</taxon>
        <taxon>Pseudomonadati</taxon>
        <taxon>Pseudomonadota</taxon>
        <taxon>Gammaproteobacteria</taxon>
        <taxon>Enterobacterales</taxon>
        <taxon>Enterobacteriaceae</taxon>
        <taxon>Klebsiella/Raoultella group</taxon>
        <taxon>Raoultella</taxon>
    </lineage>
</organism>